<organism evidence="1 2">
    <name type="scientific">Aspergillus cavernicola</name>
    <dbReference type="NCBI Taxonomy" id="176166"/>
    <lineage>
        <taxon>Eukaryota</taxon>
        <taxon>Fungi</taxon>
        <taxon>Dikarya</taxon>
        <taxon>Ascomycota</taxon>
        <taxon>Pezizomycotina</taxon>
        <taxon>Eurotiomycetes</taxon>
        <taxon>Eurotiomycetidae</taxon>
        <taxon>Eurotiales</taxon>
        <taxon>Aspergillaceae</taxon>
        <taxon>Aspergillus</taxon>
        <taxon>Aspergillus subgen. Nidulantes</taxon>
    </lineage>
</organism>
<evidence type="ECO:0000313" key="1">
    <source>
        <dbReference type="EMBL" id="KAL2813210.1"/>
    </source>
</evidence>
<sequence>MGIIIICMPGISDMTNMEPGLYRRVLQTGLAQITIHVALAIHAAIERAVERAVTVAMARLTAVLGASQTVMQQLSVVNLLRLLERQVPLMTAAASTGL</sequence>
<accession>A0ABR4HD38</accession>
<dbReference type="Proteomes" id="UP001610335">
    <property type="component" value="Unassembled WGS sequence"/>
</dbReference>
<comment type="caution">
    <text evidence="1">The sequence shown here is derived from an EMBL/GenBank/DDBJ whole genome shotgun (WGS) entry which is preliminary data.</text>
</comment>
<reference evidence="1 2" key="1">
    <citation type="submission" date="2024-07" db="EMBL/GenBank/DDBJ databases">
        <title>Section-level genome sequencing and comparative genomics of Aspergillus sections Usti and Cavernicolus.</title>
        <authorList>
            <consortium name="Lawrence Berkeley National Laboratory"/>
            <person name="Nybo J.L."/>
            <person name="Vesth T.C."/>
            <person name="Theobald S."/>
            <person name="Frisvad J.C."/>
            <person name="Larsen T.O."/>
            <person name="Kjaerboelling I."/>
            <person name="Rothschild-Mancinelli K."/>
            <person name="Lyhne E.K."/>
            <person name="Kogle M.E."/>
            <person name="Barry K."/>
            <person name="Clum A."/>
            <person name="Na H."/>
            <person name="Ledsgaard L."/>
            <person name="Lin J."/>
            <person name="Lipzen A."/>
            <person name="Kuo A."/>
            <person name="Riley R."/>
            <person name="Mondo S."/>
            <person name="LaButti K."/>
            <person name="Haridas S."/>
            <person name="Pangalinan J."/>
            <person name="Salamov A.A."/>
            <person name="Simmons B.A."/>
            <person name="Magnuson J.K."/>
            <person name="Chen J."/>
            <person name="Drula E."/>
            <person name="Henrissat B."/>
            <person name="Wiebenga A."/>
            <person name="Lubbers R.J."/>
            <person name="Gomes A.C."/>
            <person name="Makela M.R."/>
            <person name="Stajich J."/>
            <person name="Grigoriev I.V."/>
            <person name="Mortensen U.H."/>
            <person name="De vries R.P."/>
            <person name="Baker S.E."/>
            <person name="Andersen M.R."/>
        </authorList>
    </citation>
    <scope>NUCLEOTIDE SEQUENCE [LARGE SCALE GENOMIC DNA]</scope>
    <source>
        <strain evidence="1 2">CBS 600.67</strain>
    </source>
</reference>
<keyword evidence="2" id="KW-1185">Reference proteome</keyword>
<dbReference type="EMBL" id="JBFXLS010000148">
    <property type="protein sequence ID" value="KAL2813210.1"/>
    <property type="molecule type" value="Genomic_DNA"/>
</dbReference>
<protein>
    <submittedName>
        <fullName evidence="1">Uncharacterized protein</fullName>
    </submittedName>
</protein>
<gene>
    <name evidence="1" type="ORF">BDW59DRAFT_154907</name>
</gene>
<proteinExistence type="predicted"/>
<evidence type="ECO:0000313" key="2">
    <source>
        <dbReference type="Proteomes" id="UP001610335"/>
    </source>
</evidence>
<name>A0ABR4HD38_9EURO</name>